<evidence type="ECO:0000256" key="4">
    <source>
        <dbReference type="SAM" id="MobiDB-lite"/>
    </source>
</evidence>
<evidence type="ECO:0000313" key="7">
    <source>
        <dbReference type="Proteomes" id="UP000193944"/>
    </source>
</evidence>
<organism evidence="6 7">
    <name type="scientific">Anaeromyces robustus</name>
    <dbReference type="NCBI Taxonomy" id="1754192"/>
    <lineage>
        <taxon>Eukaryota</taxon>
        <taxon>Fungi</taxon>
        <taxon>Fungi incertae sedis</taxon>
        <taxon>Chytridiomycota</taxon>
        <taxon>Chytridiomycota incertae sedis</taxon>
        <taxon>Neocallimastigomycetes</taxon>
        <taxon>Neocallimastigales</taxon>
        <taxon>Neocallimastigaceae</taxon>
        <taxon>Anaeromyces</taxon>
    </lineage>
</organism>
<gene>
    <name evidence="6" type="ORF">BCR32DRAFT_211078</name>
</gene>
<feature type="domain" description="Suppressor of forked" evidence="5">
    <location>
        <begin position="18"/>
        <end position="608"/>
    </location>
</feature>
<evidence type="ECO:0000256" key="3">
    <source>
        <dbReference type="ARBA" id="ARBA00023242"/>
    </source>
</evidence>
<protein>
    <recommendedName>
        <fullName evidence="5">Suppressor of forked domain-containing protein</fullName>
    </recommendedName>
</protein>
<dbReference type="AlphaFoldDB" id="A0A1Y1WGC0"/>
<proteinExistence type="predicted"/>
<dbReference type="STRING" id="1754192.A0A1Y1WGC0"/>
<dbReference type="Pfam" id="PF05843">
    <property type="entry name" value="Suf"/>
    <property type="match status" value="1"/>
</dbReference>
<dbReference type="InterPro" id="IPR003107">
    <property type="entry name" value="HAT"/>
</dbReference>
<keyword evidence="3" id="KW-0539">Nucleus</keyword>
<evidence type="ECO:0000256" key="2">
    <source>
        <dbReference type="ARBA" id="ARBA00022737"/>
    </source>
</evidence>
<name>A0A1Y1WGC0_9FUNG</name>
<dbReference type="Proteomes" id="UP000193944">
    <property type="component" value="Unassembled WGS sequence"/>
</dbReference>
<feature type="region of interest" description="Disordered" evidence="4">
    <location>
        <begin position="400"/>
        <end position="420"/>
    </location>
</feature>
<evidence type="ECO:0000313" key="6">
    <source>
        <dbReference type="EMBL" id="ORX72583.1"/>
    </source>
</evidence>
<reference evidence="6 7" key="1">
    <citation type="submission" date="2016-08" db="EMBL/GenBank/DDBJ databases">
        <title>A Parts List for Fungal Cellulosomes Revealed by Comparative Genomics.</title>
        <authorList>
            <consortium name="DOE Joint Genome Institute"/>
            <person name="Haitjema C.H."/>
            <person name="Gilmore S.P."/>
            <person name="Henske J.K."/>
            <person name="Solomon K.V."/>
            <person name="De Groot R."/>
            <person name="Kuo A."/>
            <person name="Mondo S.J."/>
            <person name="Salamov A.A."/>
            <person name="Labutti K."/>
            <person name="Zhao Z."/>
            <person name="Chiniquy J."/>
            <person name="Barry K."/>
            <person name="Brewer H.M."/>
            <person name="Purvine S.O."/>
            <person name="Wright A.T."/>
            <person name="Boxma B."/>
            <person name="Van Alen T."/>
            <person name="Hackstein J.H."/>
            <person name="Baker S.E."/>
            <person name="Grigoriev I.V."/>
            <person name="O'Malley M.A."/>
        </authorList>
    </citation>
    <scope>NUCLEOTIDE SEQUENCE [LARGE SCALE GENOMIC DNA]</scope>
    <source>
        <strain evidence="6 7">S4</strain>
    </source>
</reference>
<dbReference type="GO" id="GO:0005634">
    <property type="term" value="C:nucleus"/>
    <property type="evidence" value="ECO:0007669"/>
    <property type="project" value="UniProtKB-SubCell"/>
</dbReference>
<dbReference type="GO" id="GO:0031124">
    <property type="term" value="P:mRNA 3'-end processing"/>
    <property type="evidence" value="ECO:0007669"/>
    <property type="project" value="InterPro"/>
</dbReference>
<dbReference type="InterPro" id="IPR011990">
    <property type="entry name" value="TPR-like_helical_dom_sf"/>
</dbReference>
<comment type="caution">
    <text evidence="6">The sequence shown here is derived from an EMBL/GenBank/DDBJ whole genome shotgun (WGS) entry which is preliminary data.</text>
</comment>
<dbReference type="SMART" id="SM00386">
    <property type="entry name" value="HAT"/>
    <property type="match status" value="7"/>
</dbReference>
<dbReference type="InterPro" id="IPR008847">
    <property type="entry name" value="Suf"/>
</dbReference>
<dbReference type="InterPro" id="IPR045243">
    <property type="entry name" value="Rna14-like"/>
</dbReference>
<reference evidence="6 7" key="2">
    <citation type="submission" date="2016-08" db="EMBL/GenBank/DDBJ databases">
        <title>Pervasive Adenine N6-methylation of Active Genes in Fungi.</title>
        <authorList>
            <consortium name="DOE Joint Genome Institute"/>
            <person name="Mondo S.J."/>
            <person name="Dannebaum R.O."/>
            <person name="Kuo R.C."/>
            <person name="Labutti K."/>
            <person name="Haridas S."/>
            <person name="Kuo A."/>
            <person name="Salamov A."/>
            <person name="Ahrendt S.R."/>
            <person name="Lipzen A."/>
            <person name="Sullivan W."/>
            <person name="Andreopoulos W.B."/>
            <person name="Clum A."/>
            <person name="Lindquist E."/>
            <person name="Daum C."/>
            <person name="Ramamoorthy G.K."/>
            <person name="Gryganskyi A."/>
            <person name="Culley D."/>
            <person name="Magnuson J.K."/>
            <person name="James T.Y."/>
            <person name="O'Malley M.A."/>
            <person name="Stajich J.E."/>
            <person name="Spatafora J.W."/>
            <person name="Visel A."/>
            <person name="Grigoriev I.V."/>
        </authorList>
    </citation>
    <scope>NUCLEOTIDE SEQUENCE [LARGE SCALE GENOMIC DNA]</scope>
    <source>
        <strain evidence="6 7">S4</strain>
    </source>
</reference>
<dbReference type="GO" id="GO:0003729">
    <property type="term" value="F:mRNA binding"/>
    <property type="evidence" value="ECO:0007669"/>
    <property type="project" value="TreeGrafter"/>
</dbReference>
<evidence type="ECO:0000256" key="1">
    <source>
        <dbReference type="ARBA" id="ARBA00004123"/>
    </source>
</evidence>
<evidence type="ECO:0000259" key="5">
    <source>
        <dbReference type="Pfam" id="PF05843"/>
    </source>
</evidence>
<accession>A0A1Y1WGC0</accession>
<dbReference type="Gene3D" id="1.25.40.1040">
    <property type="match status" value="2"/>
</dbReference>
<keyword evidence="2" id="KW-0677">Repeat</keyword>
<comment type="subcellular location">
    <subcellularLocation>
        <location evidence="1">Nucleus</location>
    </subcellularLocation>
</comment>
<dbReference type="OrthoDB" id="26282at2759"/>
<dbReference type="SUPFAM" id="SSF48452">
    <property type="entry name" value="TPR-like"/>
    <property type="match status" value="2"/>
</dbReference>
<dbReference type="EMBL" id="MCFG01000393">
    <property type="protein sequence ID" value="ORX72583.1"/>
    <property type="molecule type" value="Genomic_DNA"/>
</dbReference>
<dbReference type="PANTHER" id="PTHR19980:SF0">
    <property type="entry name" value="CLEAVAGE STIMULATION FACTOR SUBUNIT 3"/>
    <property type="match status" value="1"/>
</dbReference>
<sequence>MTVNNINKRNGSTTKLDRFQKLQAKVTNDPWDTESWTNLLTEAQQKGNPTVIRETYEQFLKQFPTSHRHWISYINYELKQKAYERVESLFKRCLHTVPNVELWKNYLNYVKKTHSGNAISEEKKAEARHVIGEAYDYVLQHIGTDKNSGSIWQDYLYFIRNSEVNSTFEEQKKMILLRKTYHKVLIIPLANIEQIWKEYDSFENNINKLAAKNFISDRSPSYMLARQSFCELKNMLDNIEKVQKNYLAQPPSWSEKDYKMLDVWKEYIKWEKNNPLKLKEDLMLKRVTYAYKQALLTLRYFPEIWYDYAIYMSESGKTEDSIFILKTASEVLPTSLLINFALAEAHEAKLKTPAESSPSFVHPKLIYDNLIKNLTNEIGKIDAKYNTKKTRLLALVSTMNSPNSNDAMDNDNDEQERQNERIKEKEKEIKEIEKEHNEKVRELKQRLGLAWIVFMRFTRRSEGLKAARIVFSKARKSKYCVHQVFVASALMEYQMTKQSVIAGRIFELGMKVFASPNGVTDDDKSEEAQKFIAEYLDWLISLNDDNNSRALFERALSILPNNNANEIWDKFTKYENDFGDLAGLLRVEKRILSSYPNSKLFLYFKNIYK</sequence>
<keyword evidence="7" id="KW-1185">Reference proteome</keyword>
<dbReference type="PANTHER" id="PTHR19980">
    <property type="entry name" value="RNA CLEAVAGE STIMULATION FACTOR"/>
    <property type="match status" value="1"/>
</dbReference>